<dbReference type="RefSeq" id="WP_133698928.1">
    <property type="nucleotide sequence ID" value="NZ_SNXS01000001.1"/>
</dbReference>
<dbReference type="SUPFAM" id="SSF54909">
    <property type="entry name" value="Dimeric alpha+beta barrel"/>
    <property type="match status" value="1"/>
</dbReference>
<protein>
    <submittedName>
        <fullName evidence="4">YCII-related domain-containing protein</fullName>
    </submittedName>
</protein>
<dbReference type="InterPro" id="IPR005545">
    <property type="entry name" value="YCII"/>
</dbReference>
<dbReference type="InterPro" id="IPR011008">
    <property type="entry name" value="Dimeric_a/b-barrel"/>
</dbReference>
<dbReference type="Gene3D" id="3.30.70.1060">
    <property type="entry name" value="Dimeric alpha+beta barrel"/>
    <property type="match status" value="1"/>
</dbReference>
<reference evidence="4 5" key="1">
    <citation type="submission" date="2019-03" db="EMBL/GenBank/DDBJ databases">
        <title>Genomic Encyclopedia of Type Strains, Phase IV (KMG-IV): sequencing the most valuable type-strain genomes for metagenomic binning, comparative biology and taxonomic classification.</title>
        <authorList>
            <person name="Goeker M."/>
        </authorList>
    </citation>
    <scope>NUCLEOTIDE SEQUENCE [LARGE SCALE GENOMIC DNA]</scope>
    <source>
        <strain evidence="4 5">DSM 16998</strain>
    </source>
</reference>
<dbReference type="AlphaFoldDB" id="A0A4R6QT88"/>
<accession>A0A4R6QT88</accession>
<evidence type="ECO:0000256" key="1">
    <source>
        <dbReference type="ARBA" id="ARBA00007689"/>
    </source>
</evidence>
<feature type="signal peptide" evidence="2">
    <location>
        <begin position="1"/>
        <end position="24"/>
    </location>
</feature>
<evidence type="ECO:0000256" key="2">
    <source>
        <dbReference type="SAM" id="SignalP"/>
    </source>
</evidence>
<evidence type="ECO:0000313" key="5">
    <source>
        <dbReference type="Proteomes" id="UP000295361"/>
    </source>
</evidence>
<comment type="caution">
    <text evidence="4">The sequence shown here is derived from an EMBL/GenBank/DDBJ whole genome shotgun (WGS) entry which is preliminary data.</text>
</comment>
<dbReference type="InParanoid" id="A0A4R6QT88"/>
<dbReference type="Proteomes" id="UP000295361">
    <property type="component" value="Unassembled WGS sequence"/>
</dbReference>
<evidence type="ECO:0000259" key="3">
    <source>
        <dbReference type="Pfam" id="PF03795"/>
    </source>
</evidence>
<proteinExistence type="inferred from homology"/>
<dbReference type="EMBL" id="SNXS01000001">
    <property type="protein sequence ID" value="TDP74283.1"/>
    <property type="molecule type" value="Genomic_DNA"/>
</dbReference>
<evidence type="ECO:0000313" key="4">
    <source>
        <dbReference type="EMBL" id="TDP74283.1"/>
    </source>
</evidence>
<keyword evidence="2" id="KW-0732">Signal</keyword>
<dbReference type="OrthoDB" id="1439804at2"/>
<sequence>MRTHPSLVALLVVLSLGASGFAAAQTPASSPLTTPALNLYAVEIKTGPGWDAAKPPQEQLHFREHSANLKRLRDAGQLVLGARYADKGLVVLQAASAEAAHAMMRQDPAIQGQVFTYALHDFNVFYGGAVQTKRRSP</sequence>
<keyword evidence="5" id="KW-1185">Reference proteome</keyword>
<name>A0A4R6QT88_9BURK</name>
<feature type="chain" id="PRO_5020979316" evidence="2">
    <location>
        <begin position="25"/>
        <end position="137"/>
    </location>
</feature>
<gene>
    <name evidence="4" type="ORF">DES47_101340</name>
</gene>
<dbReference type="Pfam" id="PF03795">
    <property type="entry name" value="YCII"/>
    <property type="match status" value="1"/>
</dbReference>
<organism evidence="4 5">
    <name type="scientific">Roseateles toxinivorans</name>
    <dbReference type="NCBI Taxonomy" id="270368"/>
    <lineage>
        <taxon>Bacteria</taxon>
        <taxon>Pseudomonadati</taxon>
        <taxon>Pseudomonadota</taxon>
        <taxon>Betaproteobacteria</taxon>
        <taxon>Burkholderiales</taxon>
        <taxon>Sphaerotilaceae</taxon>
        <taxon>Roseateles</taxon>
    </lineage>
</organism>
<feature type="domain" description="YCII-related" evidence="3">
    <location>
        <begin position="56"/>
        <end position="122"/>
    </location>
</feature>
<comment type="similarity">
    <text evidence="1">Belongs to the YciI family.</text>
</comment>